<feature type="compositionally biased region" description="Low complexity" evidence="1">
    <location>
        <begin position="421"/>
        <end position="431"/>
    </location>
</feature>
<proteinExistence type="predicted"/>
<dbReference type="Proteomes" id="UP000294847">
    <property type="component" value="Chromosome 1"/>
</dbReference>
<gene>
    <name evidence="2" type="ORF">PoMZ_10466</name>
</gene>
<evidence type="ECO:0000313" key="2">
    <source>
        <dbReference type="EMBL" id="QBZ54757.1"/>
    </source>
</evidence>
<feature type="compositionally biased region" description="Basic and acidic residues" evidence="1">
    <location>
        <begin position="397"/>
        <end position="410"/>
    </location>
</feature>
<reference evidence="2 3" key="1">
    <citation type="journal article" date="2019" name="Mol. Biol. Evol.">
        <title>Blast fungal genomes show frequent chromosomal changes, gene gains and losses, and effector gene turnover.</title>
        <authorList>
            <person name="Gomez Luciano L.B."/>
            <person name="Jason Tsai I."/>
            <person name="Chuma I."/>
            <person name="Tosa Y."/>
            <person name="Chen Y.H."/>
            <person name="Li J.Y."/>
            <person name="Li M.Y."/>
            <person name="Jade Lu M.Y."/>
            <person name="Nakayashiki H."/>
            <person name="Li W.H."/>
        </authorList>
    </citation>
    <scope>NUCLEOTIDE SEQUENCE [LARGE SCALE GENOMIC DNA]</scope>
    <source>
        <strain evidence="2">MZ5-1-6</strain>
    </source>
</reference>
<feature type="compositionally biased region" description="Polar residues" evidence="1">
    <location>
        <begin position="114"/>
        <end position="125"/>
    </location>
</feature>
<dbReference type="EMBL" id="CP034204">
    <property type="protein sequence ID" value="QBZ54757.1"/>
    <property type="molecule type" value="Genomic_DNA"/>
</dbReference>
<sequence length="565" mass="61329">MDRARIIETASKERPRSRIMDRKILPSGFSVFNPGGGSGGIRFKSQTACFFSPSSEMTSATQQQQSRTGRSVQEIVRWMEKAENAVTITAGVAAPPVSEHQSSNQLKVARKPATPSTTAASSRCTNLTPSRERLIAAAASSSERGEKLKDTSTTSEYTPLTMLEYRAYMNNRPLGRCLDDYAGVGDLLLFDDDAATVKALAGDSSPDSSSCQQFKKLATLARGNHDSDAEPEKIKDKLDIIKKGCPPRGTSGDAVFALDKAGFSESQPVDMAMQLPIMPAEAQATPSKGQPSSPKESGNKAKESCTGSSSVNGQRNTSCNTARTFHLIHEPEKTGALPFKSIEKHMNKLRTPSRLHVGPETGAHGTGGSTNNQHTPKGSRRSDERHGGTRGSLETTMRSRDSHSLEEYQAGRRQQKPAQPATSTAMTAMITIPPPVPTESPYPPPSTQSQPYPQRWRTVSESRFRTYLFISDSEMSQYAWQRKLEQEREKKAAAERCKRCGSSSAAAAVASPTTSTCQYSRTPLRRHKSSIASARSAKSVEEKLSELNAYLGGLESEGEEDGTRI</sequence>
<evidence type="ECO:0000256" key="1">
    <source>
        <dbReference type="SAM" id="MobiDB-lite"/>
    </source>
</evidence>
<accession>A0A4P7MXG9</accession>
<feature type="compositionally biased region" description="Pro residues" evidence="1">
    <location>
        <begin position="432"/>
        <end position="446"/>
    </location>
</feature>
<feature type="region of interest" description="Disordered" evidence="1">
    <location>
        <begin position="282"/>
        <end position="457"/>
    </location>
</feature>
<feature type="region of interest" description="Disordered" evidence="1">
    <location>
        <begin position="96"/>
        <end position="125"/>
    </location>
</feature>
<evidence type="ECO:0000313" key="3">
    <source>
        <dbReference type="Proteomes" id="UP000294847"/>
    </source>
</evidence>
<organism evidence="2 3">
    <name type="scientific">Pyricularia oryzae</name>
    <name type="common">Rice blast fungus</name>
    <name type="synonym">Magnaporthe oryzae</name>
    <dbReference type="NCBI Taxonomy" id="318829"/>
    <lineage>
        <taxon>Eukaryota</taxon>
        <taxon>Fungi</taxon>
        <taxon>Dikarya</taxon>
        <taxon>Ascomycota</taxon>
        <taxon>Pezizomycotina</taxon>
        <taxon>Sordariomycetes</taxon>
        <taxon>Sordariomycetidae</taxon>
        <taxon>Magnaporthales</taxon>
        <taxon>Pyriculariaceae</taxon>
        <taxon>Pyricularia</taxon>
    </lineage>
</organism>
<protein>
    <submittedName>
        <fullName evidence="2">Uncharacterized protein</fullName>
    </submittedName>
</protein>
<feature type="compositionally biased region" description="Polar residues" evidence="1">
    <location>
        <begin position="284"/>
        <end position="296"/>
    </location>
</feature>
<name>A0A4P7MXG9_PYROR</name>
<feature type="compositionally biased region" description="Polar residues" evidence="1">
    <location>
        <begin position="305"/>
        <end position="323"/>
    </location>
</feature>
<dbReference type="AlphaFoldDB" id="A0A4P7MXG9"/>